<dbReference type="GO" id="GO:0003676">
    <property type="term" value="F:nucleic acid binding"/>
    <property type="evidence" value="ECO:0007669"/>
    <property type="project" value="InterPro"/>
</dbReference>
<evidence type="ECO:0000313" key="2">
    <source>
        <dbReference type="Proteomes" id="UP000594262"/>
    </source>
</evidence>
<dbReference type="SUPFAM" id="SSF54928">
    <property type="entry name" value="RNA-binding domain, RBD"/>
    <property type="match status" value="1"/>
</dbReference>
<evidence type="ECO:0008006" key="3">
    <source>
        <dbReference type="Google" id="ProtNLM"/>
    </source>
</evidence>
<dbReference type="CDD" id="cd00590">
    <property type="entry name" value="RRM_SF"/>
    <property type="match status" value="1"/>
</dbReference>
<name>A0A7M5XII3_9CNID</name>
<evidence type="ECO:0000313" key="1">
    <source>
        <dbReference type="EnsemblMetazoa" id="CLYHEMP023817.1"/>
    </source>
</evidence>
<sequence length="258" mass="30187">MNFEDKKVFVGNLPFYTKEDEVQDILRQFTTNLSITEIFIWKNRNTPTNVPTEAAFVTLQTNEIRDELVNNYRSRYPDRSTRFPFRNKHGNETNIYITLCYIQPDKKYKGPKSFQKTKETSKAAPISTPLIQTKDVSKQDEFIQVNSQQENNLSNGNEQLKKTDIANEEKAPFSALDKLKSEIEKERCQLLEKIDFFEGNLKIKCTGFFMSLKELSLLQKEFEELSVSLVEKRKDLKKKASEFTEIYDLYEQLNSSII</sequence>
<organism evidence="1 2">
    <name type="scientific">Clytia hemisphaerica</name>
    <dbReference type="NCBI Taxonomy" id="252671"/>
    <lineage>
        <taxon>Eukaryota</taxon>
        <taxon>Metazoa</taxon>
        <taxon>Cnidaria</taxon>
        <taxon>Hydrozoa</taxon>
        <taxon>Hydroidolina</taxon>
        <taxon>Leptothecata</taxon>
        <taxon>Obeliida</taxon>
        <taxon>Clytiidae</taxon>
        <taxon>Clytia</taxon>
    </lineage>
</organism>
<keyword evidence="2" id="KW-1185">Reference proteome</keyword>
<dbReference type="EnsemblMetazoa" id="CLYHEMT023817.1">
    <property type="protein sequence ID" value="CLYHEMP023817.1"/>
    <property type="gene ID" value="CLYHEMG023817"/>
</dbReference>
<accession>A0A7M5XII3</accession>
<proteinExistence type="predicted"/>
<dbReference type="InterPro" id="IPR012677">
    <property type="entry name" value="Nucleotide-bd_a/b_plait_sf"/>
</dbReference>
<dbReference type="Proteomes" id="UP000594262">
    <property type="component" value="Unplaced"/>
</dbReference>
<protein>
    <recommendedName>
        <fullName evidence="3">RRM domain-containing protein</fullName>
    </recommendedName>
</protein>
<dbReference type="Gene3D" id="3.30.70.330">
    <property type="match status" value="1"/>
</dbReference>
<dbReference type="AlphaFoldDB" id="A0A7M5XII3"/>
<reference evidence="1" key="1">
    <citation type="submission" date="2021-01" db="UniProtKB">
        <authorList>
            <consortium name="EnsemblMetazoa"/>
        </authorList>
    </citation>
    <scope>IDENTIFICATION</scope>
</reference>
<dbReference type="InterPro" id="IPR035979">
    <property type="entry name" value="RBD_domain_sf"/>
</dbReference>